<reference evidence="1" key="1">
    <citation type="journal article" date="2021" name="Open Biol.">
        <title>Shared evolutionary footprints suggest mitochondrial oxidative damage underlies multiple complex I losses in fungi.</title>
        <authorList>
            <person name="Schikora-Tamarit M.A."/>
            <person name="Marcet-Houben M."/>
            <person name="Nosek J."/>
            <person name="Gabaldon T."/>
        </authorList>
    </citation>
    <scope>NUCLEOTIDE SEQUENCE</scope>
    <source>
        <strain evidence="1">CBS6075</strain>
    </source>
</reference>
<dbReference type="GeneID" id="70236189"/>
<accession>A0A9P8T5E8</accession>
<name>A0A9P8T5E8_9ASCO</name>
<reference evidence="1" key="2">
    <citation type="submission" date="2021-01" db="EMBL/GenBank/DDBJ databases">
        <authorList>
            <person name="Schikora-Tamarit M.A."/>
        </authorList>
    </citation>
    <scope>NUCLEOTIDE SEQUENCE</scope>
    <source>
        <strain evidence="1">CBS6075</strain>
    </source>
</reference>
<proteinExistence type="predicted"/>
<gene>
    <name evidence="1" type="ORF">OGAPHI_004224</name>
</gene>
<sequence length="95" mass="10623">MVYLNQAKPRKLNNQIGWWRQVNVFLYTGCWSPKKKDPEQVELALAIVVEEASQRWHQKQAPGSIAVAKKRPAAAVVVVAVAEKVVGKVVVFAQK</sequence>
<evidence type="ECO:0000313" key="1">
    <source>
        <dbReference type="EMBL" id="KAH3666035.1"/>
    </source>
</evidence>
<dbReference type="RefSeq" id="XP_046061239.1">
    <property type="nucleotide sequence ID" value="XM_046205279.1"/>
</dbReference>
<organism evidence="1 2">
    <name type="scientific">Ogataea philodendri</name>
    <dbReference type="NCBI Taxonomy" id="1378263"/>
    <lineage>
        <taxon>Eukaryota</taxon>
        <taxon>Fungi</taxon>
        <taxon>Dikarya</taxon>
        <taxon>Ascomycota</taxon>
        <taxon>Saccharomycotina</taxon>
        <taxon>Pichiomycetes</taxon>
        <taxon>Pichiales</taxon>
        <taxon>Pichiaceae</taxon>
        <taxon>Ogataea</taxon>
    </lineage>
</organism>
<evidence type="ECO:0000313" key="2">
    <source>
        <dbReference type="Proteomes" id="UP000769157"/>
    </source>
</evidence>
<keyword evidence="2" id="KW-1185">Reference proteome</keyword>
<dbReference type="Proteomes" id="UP000769157">
    <property type="component" value="Unassembled WGS sequence"/>
</dbReference>
<dbReference type="EMBL" id="JAEUBE010000295">
    <property type="protein sequence ID" value="KAH3666035.1"/>
    <property type="molecule type" value="Genomic_DNA"/>
</dbReference>
<comment type="caution">
    <text evidence="1">The sequence shown here is derived from an EMBL/GenBank/DDBJ whole genome shotgun (WGS) entry which is preliminary data.</text>
</comment>
<dbReference type="AlphaFoldDB" id="A0A9P8T5E8"/>
<protein>
    <submittedName>
        <fullName evidence="1">Uncharacterized protein</fullName>
    </submittedName>
</protein>